<reference evidence="2 3" key="1">
    <citation type="submission" date="2019-06" db="EMBL/GenBank/DDBJ databases">
        <title>A chromosomal-level reference genome of Carpinus fangiana (Coryloideae, Betulaceae).</title>
        <authorList>
            <person name="Yang X."/>
            <person name="Wang Z."/>
            <person name="Zhang L."/>
            <person name="Hao G."/>
            <person name="Liu J."/>
            <person name="Yang Y."/>
        </authorList>
    </citation>
    <scope>NUCLEOTIDE SEQUENCE [LARGE SCALE GENOMIC DNA]</scope>
    <source>
        <strain evidence="2">Cfa_2016G</strain>
        <tissue evidence="2">Leaf</tissue>
    </source>
</reference>
<dbReference type="EMBL" id="CM017326">
    <property type="protein sequence ID" value="KAE8076412.1"/>
    <property type="molecule type" value="Genomic_DNA"/>
</dbReference>
<sequence length="79" mass="8854">MKRAREVEDEYSLLCGALSWCRGLMIGRGTFGFLYIAYLKKPKAFGSVMAVKSTDPLKGDLLMWEKIVLDSLQGCPHVI</sequence>
<protein>
    <recommendedName>
        <fullName evidence="4">Protein kinase domain-containing protein</fullName>
    </recommendedName>
</protein>
<keyword evidence="3" id="KW-1185">Reference proteome</keyword>
<dbReference type="Proteomes" id="UP000327013">
    <property type="component" value="Chromosome 6"/>
</dbReference>
<dbReference type="PROSITE" id="PS00107">
    <property type="entry name" value="PROTEIN_KINASE_ATP"/>
    <property type="match status" value="1"/>
</dbReference>
<evidence type="ECO:0000313" key="2">
    <source>
        <dbReference type="EMBL" id="KAE8076412.1"/>
    </source>
</evidence>
<proteinExistence type="predicted"/>
<gene>
    <name evidence="2" type="ORF">FH972_015067</name>
</gene>
<evidence type="ECO:0000313" key="3">
    <source>
        <dbReference type="Proteomes" id="UP000327013"/>
    </source>
</evidence>
<keyword evidence="1" id="KW-0547">Nucleotide-binding</keyword>
<keyword evidence="1" id="KW-0067">ATP-binding</keyword>
<dbReference type="GO" id="GO:0005524">
    <property type="term" value="F:ATP binding"/>
    <property type="evidence" value="ECO:0007669"/>
    <property type="project" value="UniProtKB-UniRule"/>
</dbReference>
<dbReference type="SUPFAM" id="SSF56112">
    <property type="entry name" value="Protein kinase-like (PK-like)"/>
    <property type="match status" value="1"/>
</dbReference>
<feature type="binding site" evidence="1">
    <location>
        <position position="52"/>
    </location>
    <ligand>
        <name>ATP</name>
        <dbReference type="ChEBI" id="CHEBI:30616"/>
    </ligand>
</feature>
<organism evidence="2 3">
    <name type="scientific">Carpinus fangiana</name>
    <dbReference type="NCBI Taxonomy" id="176857"/>
    <lineage>
        <taxon>Eukaryota</taxon>
        <taxon>Viridiplantae</taxon>
        <taxon>Streptophyta</taxon>
        <taxon>Embryophyta</taxon>
        <taxon>Tracheophyta</taxon>
        <taxon>Spermatophyta</taxon>
        <taxon>Magnoliopsida</taxon>
        <taxon>eudicotyledons</taxon>
        <taxon>Gunneridae</taxon>
        <taxon>Pentapetalae</taxon>
        <taxon>rosids</taxon>
        <taxon>fabids</taxon>
        <taxon>Fagales</taxon>
        <taxon>Betulaceae</taxon>
        <taxon>Carpinus</taxon>
    </lineage>
</organism>
<dbReference type="OrthoDB" id="25592at2759"/>
<name>A0A5N6RBY9_9ROSI</name>
<evidence type="ECO:0008006" key="4">
    <source>
        <dbReference type="Google" id="ProtNLM"/>
    </source>
</evidence>
<accession>A0A5N6RBY9</accession>
<dbReference type="InterPro" id="IPR011009">
    <property type="entry name" value="Kinase-like_dom_sf"/>
</dbReference>
<dbReference type="AlphaFoldDB" id="A0A5N6RBY9"/>
<dbReference type="InterPro" id="IPR017441">
    <property type="entry name" value="Protein_kinase_ATP_BS"/>
</dbReference>
<evidence type="ECO:0000256" key="1">
    <source>
        <dbReference type="PROSITE-ProRule" id="PRU10141"/>
    </source>
</evidence>